<proteinExistence type="predicted"/>
<evidence type="ECO:0000313" key="2">
    <source>
        <dbReference type="Proteomes" id="UP001162640"/>
    </source>
</evidence>
<dbReference type="AlphaFoldDB" id="A0A9W6ZJD5"/>
<reference evidence="2" key="1">
    <citation type="journal article" date="2023" name="Commun. Biol.">
        <title>Genome analysis of Parmales, the sister group of diatoms, reveals the evolutionary specialization of diatoms from phago-mixotrophs to photoautotrophs.</title>
        <authorList>
            <person name="Ban H."/>
            <person name="Sato S."/>
            <person name="Yoshikawa S."/>
            <person name="Yamada K."/>
            <person name="Nakamura Y."/>
            <person name="Ichinomiya M."/>
            <person name="Sato N."/>
            <person name="Blanc-Mathieu R."/>
            <person name="Endo H."/>
            <person name="Kuwata A."/>
            <person name="Ogata H."/>
        </authorList>
    </citation>
    <scope>NUCLEOTIDE SEQUENCE [LARGE SCALE GENOMIC DNA]</scope>
</reference>
<evidence type="ECO:0000313" key="1">
    <source>
        <dbReference type="EMBL" id="GMH53171.1"/>
    </source>
</evidence>
<comment type="caution">
    <text evidence="1">The sequence shown here is derived from an EMBL/GenBank/DDBJ whole genome shotgun (WGS) entry which is preliminary data.</text>
</comment>
<organism evidence="1 2">
    <name type="scientific">Triparma laevis f. inornata</name>
    <dbReference type="NCBI Taxonomy" id="1714386"/>
    <lineage>
        <taxon>Eukaryota</taxon>
        <taxon>Sar</taxon>
        <taxon>Stramenopiles</taxon>
        <taxon>Ochrophyta</taxon>
        <taxon>Bolidophyceae</taxon>
        <taxon>Parmales</taxon>
        <taxon>Triparmaceae</taxon>
        <taxon>Triparma</taxon>
    </lineage>
</organism>
<protein>
    <submittedName>
        <fullName evidence="1">Uncharacterized protein</fullName>
    </submittedName>
</protein>
<name>A0A9W6ZJD5_9STRA</name>
<accession>A0A9W6ZJD5</accession>
<gene>
    <name evidence="1" type="ORF">TL16_g01390</name>
</gene>
<dbReference type="Proteomes" id="UP001162640">
    <property type="component" value="Unassembled WGS sequence"/>
</dbReference>
<sequence>MTIPDSLQTLKKYVFVDYTKLVPASIDISPTGDDEGPVNVTTLVVAYLRDQQRIAAELASKLTAPLEKIIAKRDEELAALKVMVAALSLENAELKTKIVSTTPPPLRLTISWRRTISGGT</sequence>
<dbReference type="EMBL" id="BLQM01000031">
    <property type="protein sequence ID" value="GMH53171.1"/>
    <property type="molecule type" value="Genomic_DNA"/>
</dbReference>